<comment type="caution">
    <text evidence="7">The sequence shown here is derived from an EMBL/GenBank/DDBJ whole genome shotgun (WGS) entry which is preliminary data.</text>
</comment>
<gene>
    <name evidence="7" type="ORF">DLM65_11610</name>
</gene>
<dbReference type="PROSITE" id="PS51898">
    <property type="entry name" value="TYR_RECOMBINASE"/>
    <property type="match status" value="1"/>
</dbReference>
<reference evidence="7 8" key="1">
    <citation type="journal article" date="2017" name="Nature">
        <title>Atmospheric trace gases support primary production in Antarctic desert surface soil.</title>
        <authorList>
            <person name="Ji M."/>
            <person name="Greening C."/>
            <person name="Vanwonterghem I."/>
            <person name="Carere C.R."/>
            <person name="Bay S.K."/>
            <person name="Steen J.A."/>
            <person name="Montgomery K."/>
            <person name="Lines T."/>
            <person name="Beardall J."/>
            <person name="van Dorst J."/>
            <person name="Snape I."/>
            <person name="Stott M.B."/>
            <person name="Hugenholtz P."/>
            <person name="Ferrari B.C."/>
        </authorList>
    </citation>
    <scope>NUCLEOTIDE SEQUENCE [LARGE SCALE GENOMIC DNA]</scope>
    <source>
        <strain evidence="7">RRmetagenome_bin12</strain>
    </source>
</reference>
<feature type="domain" description="Tyr recombinase" evidence="5">
    <location>
        <begin position="143"/>
        <end position="339"/>
    </location>
</feature>
<dbReference type="EMBL" id="QHBU01000228">
    <property type="protein sequence ID" value="PZR79014.1"/>
    <property type="molecule type" value="Genomic_DNA"/>
</dbReference>
<keyword evidence="1" id="KW-0229">DNA integration</keyword>
<dbReference type="CDD" id="cd00799">
    <property type="entry name" value="INT_Cre_C"/>
    <property type="match status" value="1"/>
</dbReference>
<proteinExistence type="predicted"/>
<dbReference type="AlphaFoldDB" id="A0A2W6A645"/>
<dbReference type="InterPro" id="IPR013762">
    <property type="entry name" value="Integrase-like_cat_sf"/>
</dbReference>
<name>A0A2W6A645_9BACT</name>
<keyword evidence="3" id="KW-0233">DNA recombination</keyword>
<dbReference type="Proteomes" id="UP000248724">
    <property type="component" value="Unassembled WGS sequence"/>
</dbReference>
<dbReference type="PANTHER" id="PTHR34605">
    <property type="entry name" value="PHAGE_INTEGRASE DOMAIN-CONTAINING PROTEIN"/>
    <property type="match status" value="1"/>
</dbReference>
<evidence type="ECO:0000256" key="2">
    <source>
        <dbReference type="ARBA" id="ARBA00023125"/>
    </source>
</evidence>
<protein>
    <submittedName>
        <fullName evidence="7">Integrase</fullName>
    </submittedName>
</protein>
<dbReference type="Gene3D" id="1.10.443.10">
    <property type="entry name" value="Intergrase catalytic core"/>
    <property type="match status" value="1"/>
</dbReference>
<dbReference type="InterPro" id="IPR010998">
    <property type="entry name" value="Integrase_recombinase_N"/>
</dbReference>
<organism evidence="7 8">
    <name type="scientific">Candidatus Aeolococcus gillhamiae</name>
    <dbReference type="NCBI Taxonomy" id="3127015"/>
    <lineage>
        <taxon>Bacteria</taxon>
        <taxon>Bacillati</taxon>
        <taxon>Candidatus Dormiibacterota</taxon>
        <taxon>Candidatus Dormibacteria</taxon>
        <taxon>Candidatus Aeolococcales</taxon>
        <taxon>Candidatus Aeolococcaceae</taxon>
        <taxon>Candidatus Aeolococcus</taxon>
    </lineage>
</organism>
<evidence type="ECO:0000313" key="8">
    <source>
        <dbReference type="Proteomes" id="UP000248724"/>
    </source>
</evidence>
<dbReference type="InterPro" id="IPR011010">
    <property type="entry name" value="DNA_brk_join_enz"/>
</dbReference>
<sequence length="343" mass="37061">MFPTGLLDGSSELVPGSAAIAGPPRGSAELALERDRLVEAARGYAEASLADATRRAYRSDLEDFSLWCHQRQVASLPAAPETVCLYLTDLAQRGRAVSTLGRRLAALKLAHRTGGHEPSPTEDVAVRQVMRGIRRTVGVAPRRQAAPLVIQQLRVLLAANPDESVQDLQDYALLLLGFAFAGRASDLVSLDVSDLEFTDRGLLVHLRGSKTDQEKAGEVIAVPTGQHQETDPILAVRRWLSLSALTAGPVWRGVNRWGNLSSERLSTRGVTRAIRRAVARTKMDPEHLSSHSLRAGFATSAAAAGASERSIAAQTRHRSMATLRRYIRLATAFDENAVSKVGL</sequence>
<evidence type="ECO:0000256" key="3">
    <source>
        <dbReference type="ARBA" id="ARBA00023172"/>
    </source>
</evidence>
<dbReference type="SUPFAM" id="SSF47823">
    <property type="entry name" value="lambda integrase-like, N-terminal domain"/>
    <property type="match status" value="1"/>
</dbReference>
<evidence type="ECO:0000259" key="5">
    <source>
        <dbReference type="PROSITE" id="PS51898"/>
    </source>
</evidence>
<dbReference type="PANTHER" id="PTHR34605:SF4">
    <property type="entry name" value="DNA ADENINE METHYLTRANSFERASE"/>
    <property type="match status" value="1"/>
</dbReference>
<evidence type="ECO:0000256" key="4">
    <source>
        <dbReference type="PROSITE-ProRule" id="PRU01248"/>
    </source>
</evidence>
<dbReference type="Gene3D" id="1.10.150.130">
    <property type="match status" value="1"/>
</dbReference>
<dbReference type="Pfam" id="PF02899">
    <property type="entry name" value="Phage_int_SAM_1"/>
    <property type="match status" value="1"/>
</dbReference>
<dbReference type="GO" id="GO:0003677">
    <property type="term" value="F:DNA binding"/>
    <property type="evidence" value="ECO:0007669"/>
    <property type="project" value="UniProtKB-UniRule"/>
</dbReference>
<dbReference type="InterPro" id="IPR002104">
    <property type="entry name" value="Integrase_catalytic"/>
</dbReference>
<evidence type="ECO:0000256" key="1">
    <source>
        <dbReference type="ARBA" id="ARBA00022908"/>
    </source>
</evidence>
<dbReference type="Pfam" id="PF00589">
    <property type="entry name" value="Phage_integrase"/>
    <property type="match status" value="1"/>
</dbReference>
<dbReference type="SUPFAM" id="SSF56349">
    <property type="entry name" value="DNA breaking-rejoining enzymes"/>
    <property type="match status" value="1"/>
</dbReference>
<evidence type="ECO:0000313" key="7">
    <source>
        <dbReference type="EMBL" id="PZR79014.1"/>
    </source>
</evidence>
<dbReference type="GO" id="GO:0006310">
    <property type="term" value="P:DNA recombination"/>
    <property type="evidence" value="ECO:0007669"/>
    <property type="project" value="UniProtKB-KW"/>
</dbReference>
<evidence type="ECO:0000259" key="6">
    <source>
        <dbReference type="PROSITE" id="PS51900"/>
    </source>
</evidence>
<feature type="domain" description="Core-binding (CB)" evidence="6">
    <location>
        <begin position="28"/>
        <end position="115"/>
    </location>
</feature>
<dbReference type="InterPro" id="IPR004107">
    <property type="entry name" value="Integrase_SAM-like_N"/>
</dbReference>
<dbReference type="PROSITE" id="PS51900">
    <property type="entry name" value="CB"/>
    <property type="match status" value="1"/>
</dbReference>
<dbReference type="InterPro" id="IPR052925">
    <property type="entry name" value="Phage_Integrase-like_Recomb"/>
</dbReference>
<dbReference type="GO" id="GO:0015074">
    <property type="term" value="P:DNA integration"/>
    <property type="evidence" value="ECO:0007669"/>
    <property type="project" value="UniProtKB-KW"/>
</dbReference>
<keyword evidence="2 4" id="KW-0238">DNA-binding</keyword>
<accession>A0A2W6A645</accession>
<dbReference type="InterPro" id="IPR044068">
    <property type="entry name" value="CB"/>
</dbReference>